<dbReference type="PANTHER" id="PTHR32305">
    <property type="match status" value="1"/>
</dbReference>
<dbReference type="Pfam" id="PF05954">
    <property type="entry name" value="Phage_GPD"/>
    <property type="match status" value="1"/>
</dbReference>
<name>A0A2X4U323_SALER</name>
<dbReference type="Pfam" id="PF22178">
    <property type="entry name" value="Gp5_trimer_C"/>
    <property type="match status" value="1"/>
</dbReference>
<keyword evidence="5" id="KW-1185">Reference proteome</keyword>
<evidence type="ECO:0000313" key="4">
    <source>
        <dbReference type="EMBL" id="SQI27080.1"/>
    </source>
</evidence>
<dbReference type="InterPro" id="IPR006533">
    <property type="entry name" value="T6SS_Vgr_RhsGE"/>
</dbReference>
<dbReference type="PANTHER" id="PTHR32305:SF11">
    <property type="entry name" value="TYPE VI SECRETION SYSTEM SPIKE PROTEIN VGRG3"/>
    <property type="match status" value="1"/>
</dbReference>
<dbReference type="Gene3D" id="2.40.50.230">
    <property type="entry name" value="Gp5 N-terminal domain"/>
    <property type="match status" value="1"/>
</dbReference>
<dbReference type="NCBIfam" id="TIGR03361">
    <property type="entry name" value="VI_Rhs_Vgr"/>
    <property type="match status" value="1"/>
</dbReference>
<feature type="domain" description="Gp5/Type VI secretion system Vgr protein OB-fold" evidence="2">
    <location>
        <begin position="383"/>
        <end position="449"/>
    </location>
</feature>
<dbReference type="InterPro" id="IPR037026">
    <property type="entry name" value="Vgr_OB-fold_dom_sf"/>
</dbReference>
<dbReference type="Pfam" id="PF04717">
    <property type="entry name" value="Phage_base_V"/>
    <property type="match status" value="1"/>
</dbReference>
<dbReference type="Gene3D" id="2.30.110.50">
    <property type="match status" value="1"/>
</dbReference>
<feature type="domain" description="Gp5/Type VI secretion system Vgr C-terminal trimerisation" evidence="3">
    <location>
        <begin position="466"/>
        <end position="568"/>
    </location>
</feature>
<dbReference type="SUPFAM" id="SSF69279">
    <property type="entry name" value="Phage tail proteins"/>
    <property type="match status" value="2"/>
</dbReference>
<reference evidence="4 5" key="1">
    <citation type="submission" date="2018-06" db="EMBL/GenBank/DDBJ databases">
        <authorList>
            <consortium name="Pathogen Informatics"/>
            <person name="Doyle S."/>
        </authorList>
    </citation>
    <scope>NUCLEOTIDE SEQUENCE [LARGE SCALE GENOMIC DNA]</scope>
    <source>
        <strain evidence="4 5">NCTC7307</strain>
    </source>
</reference>
<dbReference type="EMBL" id="LS483466">
    <property type="protein sequence ID" value="SQI27080.1"/>
    <property type="molecule type" value="Genomic_DNA"/>
</dbReference>
<dbReference type="SUPFAM" id="SSF69349">
    <property type="entry name" value="Phage fibre proteins"/>
    <property type="match status" value="1"/>
</dbReference>
<evidence type="ECO:0000256" key="1">
    <source>
        <dbReference type="ARBA" id="ARBA00005558"/>
    </source>
</evidence>
<dbReference type="Proteomes" id="UP000248731">
    <property type="component" value="Chromosome 1"/>
</dbReference>
<dbReference type="InterPro" id="IPR006531">
    <property type="entry name" value="Gp5/Vgr_OB"/>
</dbReference>
<sequence length="668" mass="74713">MPAYGTHFTLDVEGQEDETFAVVEFHHHESFSSLFTLNVTAASINPAVPLDQLLESNATLSIFRDNIKQRSIRGIVTACEQGDSGKHQTLYSLQIHPPFWRSALRRNSRIFQNSGIEGIVSTLFDEMLVTQWQSRLSDDHPKREFCVQFMETDYDFISRLLAEEGIFTCEEESDGVQQLILCDSAESLPDIEPINYHPEPSEDTKLYHVMQFRRSAQIRPAAVTTQDYTFRAPSWPGSFNHMGDRLDSQYPIYEIFDYPGRFKDEGRGQAFTRYQTEGWRNNAEMVSGVSDSPKLYPGVRFELKEHPCADLNVQWQVVSSELIGEQPQAQIGHEGEGTMLTNYFQVIPGQQTWRPAPLPKPQMDGPQTAVVTGPPGEEIFCDEHGRVRVKFTWDRYNPADDSSSCWIRVSQAWAGAGFGNLAIPRVGQEVIVDFLNGDPDQPIIMGRTYHADNKSPGSLPGTKTQMTLRSKTYKGGGYNELMFEDATNQELLSMHAQKDMYTVVENDRTTEVKHDDHTTITHDQTLDVNNEQHTTVKKDCTRTVTEGSHIVTVEKGEQHIKVNTGQRSLFVANGHSVTIKDGGETNTVQAGGQNNTITGDRFLTVKEGNQTTDIAGELKLTVGNAITITCGEAKLEIKNDGSVTLNGVKFTFIASGEVKVEGKEITLN</sequence>
<dbReference type="AlphaFoldDB" id="A0A2X4U323"/>
<dbReference type="Gene3D" id="4.10.220.110">
    <property type="match status" value="1"/>
</dbReference>
<evidence type="ECO:0000259" key="3">
    <source>
        <dbReference type="Pfam" id="PF22178"/>
    </source>
</evidence>
<dbReference type="SUPFAM" id="SSF69255">
    <property type="entry name" value="gp5 N-terminal domain-like"/>
    <property type="match status" value="1"/>
</dbReference>
<evidence type="ECO:0000259" key="2">
    <source>
        <dbReference type="Pfam" id="PF04717"/>
    </source>
</evidence>
<dbReference type="NCBIfam" id="TIGR01646">
    <property type="entry name" value="vgr_GE"/>
    <property type="match status" value="1"/>
</dbReference>
<accession>A0A2X4U323</accession>
<gene>
    <name evidence="4" type="ORF">NCTC7307_04457</name>
</gene>
<protein>
    <submittedName>
        <fullName evidence="4">ImpA family type VI secretion-associated protein</fullName>
    </submittedName>
</protein>
<dbReference type="InterPro" id="IPR050708">
    <property type="entry name" value="T6SS_VgrG/RHS"/>
</dbReference>
<dbReference type="InterPro" id="IPR054030">
    <property type="entry name" value="Gp5_Vgr_C"/>
</dbReference>
<proteinExistence type="inferred from homology"/>
<dbReference type="InterPro" id="IPR017847">
    <property type="entry name" value="T6SS_RhsGE_Vgr_subset"/>
</dbReference>
<evidence type="ECO:0000313" key="5">
    <source>
        <dbReference type="Proteomes" id="UP000248731"/>
    </source>
</evidence>
<comment type="similarity">
    <text evidence="1">Belongs to the VgrG protein family.</text>
</comment>
<organism evidence="4 5">
    <name type="scientific">Salmonella enterica subsp. arizonae</name>
    <dbReference type="NCBI Taxonomy" id="59203"/>
    <lineage>
        <taxon>Bacteria</taxon>
        <taxon>Pseudomonadati</taxon>
        <taxon>Pseudomonadota</taxon>
        <taxon>Gammaproteobacteria</taxon>
        <taxon>Enterobacterales</taxon>
        <taxon>Enterobacteriaceae</taxon>
        <taxon>Salmonella</taxon>
    </lineage>
</organism>
<dbReference type="Gene3D" id="3.55.50.10">
    <property type="entry name" value="Baseplate protein-like domains"/>
    <property type="match status" value="1"/>
</dbReference>